<evidence type="ECO:0000313" key="3">
    <source>
        <dbReference type="Proteomes" id="UP001219518"/>
    </source>
</evidence>
<protein>
    <submittedName>
        <fullName evidence="2">Cyclic nucleotide-gated ion channel 9</fullName>
    </submittedName>
</protein>
<sequence>MADWTLKTRNDTKRGRPGLEFCDLSESGKRKRTAADRASKCTEELVFSAQMALRKSGQRDAADFSKARQCKETPDPQPHALPPTESHRFSDDEALALIDQADLTKEQYIYIRTCMLAHGVDVLPCYDYVRRAKERCYPQDSESITVTESQMGISVQREGLFRQICRFSKAQMPQTSRFFGNGEYNQKPDEELTEGTIILTAAVPLQIIAQPENGPPYLLYQTDRPGSPRNCRPLRLLFRKETKEVVKEIKEQTQSQIDSLIPVQVVLESGKEVTIRHKAVLSMIDGKINSILCDTGAQNCTVCLAKPSMS</sequence>
<feature type="compositionally biased region" description="Basic and acidic residues" evidence="1">
    <location>
        <begin position="1"/>
        <end position="14"/>
    </location>
</feature>
<proteinExistence type="predicted"/>
<dbReference type="EMBL" id="JAHWGI010000935">
    <property type="protein sequence ID" value="KAK3918341.1"/>
    <property type="molecule type" value="Genomic_DNA"/>
</dbReference>
<reference evidence="2" key="2">
    <citation type="journal article" date="2023" name="BMC Genomics">
        <title>Pest status, molecular evolution, and epigenetic factors derived from the genome assembly of Frankliniella fusca, a thysanopteran phytovirus vector.</title>
        <authorList>
            <person name="Catto M.A."/>
            <person name="Labadie P.E."/>
            <person name="Jacobson A.L."/>
            <person name="Kennedy G.G."/>
            <person name="Srinivasan R."/>
            <person name="Hunt B.G."/>
        </authorList>
    </citation>
    <scope>NUCLEOTIDE SEQUENCE</scope>
    <source>
        <strain evidence="2">PL_HMW_Pooled</strain>
    </source>
</reference>
<dbReference type="AlphaFoldDB" id="A0AAE1HBM1"/>
<gene>
    <name evidence="2" type="ORF">KUF71_000913</name>
</gene>
<reference evidence="2" key="1">
    <citation type="submission" date="2021-07" db="EMBL/GenBank/DDBJ databases">
        <authorList>
            <person name="Catto M.A."/>
            <person name="Jacobson A."/>
            <person name="Kennedy G."/>
            <person name="Labadie P."/>
            <person name="Hunt B.G."/>
            <person name="Srinivasan R."/>
        </authorList>
    </citation>
    <scope>NUCLEOTIDE SEQUENCE</scope>
    <source>
        <strain evidence="2">PL_HMW_Pooled</strain>
        <tissue evidence="2">Head</tissue>
    </source>
</reference>
<name>A0AAE1HBM1_9NEOP</name>
<dbReference type="Proteomes" id="UP001219518">
    <property type="component" value="Unassembled WGS sequence"/>
</dbReference>
<feature type="region of interest" description="Disordered" evidence="1">
    <location>
        <begin position="1"/>
        <end position="21"/>
    </location>
</feature>
<feature type="region of interest" description="Disordered" evidence="1">
    <location>
        <begin position="67"/>
        <end position="88"/>
    </location>
</feature>
<evidence type="ECO:0000313" key="2">
    <source>
        <dbReference type="EMBL" id="KAK3918341.1"/>
    </source>
</evidence>
<accession>A0AAE1HBM1</accession>
<comment type="caution">
    <text evidence="2">The sequence shown here is derived from an EMBL/GenBank/DDBJ whole genome shotgun (WGS) entry which is preliminary data.</text>
</comment>
<evidence type="ECO:0000256" key="1">
    <source>
        <dbReference type="SAM" id="MobiDB-lite"/>
    </source>
</evidence>
<organism evidence="2 3">
    <name type="scientific">Frankliniella fusca</name>
    <dbReference type="NCBI Taxonomy" id="407009"/>
    <lineage>
        <taxon>Eukaryota</taxon>
        <taxon>Metazoa</taxon>
        <taxon>Ecdysozoa</taxon>
        <taxon>Arthropoda</taxon>
        <taxon>Hexapoda</taxon>
        <taxon>Insecta</taxon>
        <taxon>Pterygota</taxon>
        <taxon>Neoptera</taxon>
        <taxon>Paraneoptera</taxon>
        <taxon>Thysanoptera</taxon>
        <taxon>Terebrantia</taxon>
        <taxon>Thripoidea</taxon>
        <taxon>Thripidae</taxon>
        <taxon>Frankliniella</taxon>
    </lineage>
</organism>
<keyword evidence="3" id="KW-1185">Reference proteome</keyword>